<reference evidence="1 2" key="1">
    <citation type="journal article" date="2023" name="Sci. Data">
        <title>Genome assembly of the Korean intertidal mud-creeper Batillaria attramentaria.</title>
        <authorList>
            <person name="Patra A.K."/>
            <person name="Ho P.T."/>
            <person name="Jun S."/>
            <person name="Lee S.J."/>
            <person name="Kim Y."/>
            <person name="Won Y.J."/>
        </authorList>
    </citation>
    <scope>NUCLEOTIDE SEQUENCE [LARGE SCALE GENOMIC DNA]</scope>
    <source>
        <strain evidence="1">Wonlab-2016</strain>
    </source>
</reference>
<evidence type="ECO:0000313" key="1">
    <source>
        <dbReference type="EMBL" id="KAK7486271.1"/>
    </source>
</evidence>
<dbReference type="Proteomes" id="UP001519460">
    <property type="component" value="Unassembled WGS sequence"/>
</dbReference>
<gene>
    <name evidence="1" type="ORF">BaRGS_00022441</name>
</gene>
<dbReference type="EMBL" id="JACVVK020000181">
    <property type="protein sequence ID" value="KAK7486271.1"/>
    <property type="molecule type" value="Genomic_DNA"/>
</dbReference>
<comment type="caution">
    <text evidence="1">The sequence shown here is derived from an EMBL/GenBank/DDBJ whole genome shotgun (WGS) entry which is preliminary data.</text>
</comment>
<evidence type="ECO:0000313" key="2">
    <source>
        <dbReference type="Proteomes" id="UP001519460"/>
    </source>
</evidence>
<dbReference type="AlphaFoldDB" id="A0ABD0KGV8"/>
<accession>A0ABD0KGV8</accession>
<organism evidence="1 2">
    <name type="scientific">Batillaria attramentaria</name>
    <dbReference type="NCBI Taxonomy" id="370345"/>
    <lineage>
        <taxon>Eukaryota</taxon>
        <taxon>Metazoa</taxon>
        <taxon>Spiralia</taxon>
        <taxon>Lophotrochozoa</taxon>
        <taxon>Mollusca</taxon>
        <taxon>Gastropoda</taxon>
        <taxon>Caenogastropoda</taxon>
        <taxon>Sorbeoconcha</taxon>
        <taxon>Cerithioidea</taxon>
        <taxon>Batillariidae</taxon>
        <taxon>Batillaria</taxon>
    </lineage>
</organism>
<name>A0ABD0KGV8_9CAEN</name>
<protein>
    <submittedName>
        <fullName evidence="1">Uncharacterized protein</fullName>
    </submittedName>
</protein>
<sequence length="87" mass="10004">MVFVKLWRTHQPPAHFIRSLIDMHVNVIWEAPEFAAAGYSYRYYHRPTVSHWGQDRGNGELRMGKEGQCLGHQGRQVSWSLPLGTGV</sequence>
<proteinExistence type="predicted"/>
<keyword evidence="2" id="KW-1185">Reference proteome</keyword>